<dbReference type="PANTHER" id="PTHR40980:SF3">
    <property type="entry name" value="TONB-DEPENDENT RECEPTOR-LIKE BETA-BARREL DOMAIN-CONTAINING PROTEIN"/>
    <property type="match status" value="1"/>
</dbReference>
<dbReference type="EMBL" id="JAUOPB010000016">
    <property type="protein sequence ID" value="MDO6424702.1"/>
    <property type="molecule type" value="Genomic_DNA"/>
</dbReference>
<dbReference type="NCBIfam" id="TIGR01782">
    <property type="entry name" value="TonB-Xanth-Caul"/>
    <property type="match status" value="1"/>
</dbReference>
<evidence type="ECO:0000313" key="8">
    <source>
        <dbReference type="EMBL" id="MDO6424702.1"/>
    </source>
</evidence>
<accession>A0AAW7XCV2</accession>
<dbReference type="Proteomes" id="UP001169760">
    <property type="component" value="Unassembled WGS sequence"/>
</dbReference>
<dbReference type="PANTHER" id="PTHR40980">
    <property type="entry name" value="PLUG DOMAIN-CONTAINING PROTEIN"/>
    <property type="match status" value="1"/>
</dbReference>
<evidence type="ECO:0000256" key="4">
    <source>
        <dbReference type="RuleBase" id="RU003357"/>
    </source>
</evidence>
<dbReference type="Gene3D" id="2.40.170.20">
    <property type="entry name" value="TonB-dependent receptor, beta-barrel domain"/>
    <property type="match status" value="1"/>
</dbReference>
<evidence type="ECO:0000256" key="3">
    <source>
        <dbReference type="ARBA" id="ARBA00023237"/>
    </source>
</evidence>
<dbReference type="Gene3D" id="2.170.130.10">
    <property type="entry name" value="TonB-dependent receptor, plug domain"/>
    <property type="match status" value="1"/>
</dbReference>
<dbReference type="SUPFAM" id="SSF56935">
    <property type="entry name" value="Porins"/>
    <property type="match status" value="1"/>
</dbReference>
<evidence type="ECO:0000313" key="9">
    <source>
        <dbReference type="Proteomes" id="UP001169760"/>
    </source>
</evidence>
<keyword evidence="5" id="KW-0732">Signal</keyword>
<keyword evidence="8" id="KW-0675">Receptor</keyword>
<organism evidence="8 9">
    <name type="scientific">Saccharophagus degradans</name>
    <dbReference type="NCBI Taxonomy" id="86304"/>
    <lineage>
        <taxon>Bacteria</taxon>
        <taxon>Pseudomonadati</taxon>
        <taxon>Pseudomonadota</taxon>
        <taxon>Gammaproteobacteria</taxon>
        <taxon>Cellvibrionales</taxon>
        <taxon>Cellvibrionaceae</taxon>
        <taxon>Saccharophagus</taxon>
    </lineage>
</organism>
<dbReference type="InterPro" id="IPR000531">
    <property type="entry name" value="Beta-barrel_TonB"/>
</dbReference>
<protein>
    <submittedName>
        <fullName evidence="8">TonB-dependent receptor</fullName>
    </submittedName>
</protein>
<comment type="subcellular location">
    <subcellularLocation>
        <location evidence="1 4">Cell outer membrane</location>
    </subcellularLocation>
</comment>
<sequence>MTFTSGIQHKKKLLAMLISCALYNTSALAQEEDASPVEDDANLEEVIVTGVRASQAKAIDIKRNSANVVDSIVAEDIGKLPDTTITDSLQRITGVQIKREANEGTSLNVRGMPQVLTTLNGEQFLSPWTITGVGANYSDIPAGMISGADVFKSQSANLLSGGISGLVDLKTFNPTALNEGLTAKGRFEVSQGNYSDKEIQSDGEYATRDPDYNASVILGYNFDGRHGITLSAFQSSTYNANYSMWENQRLAFLDQPGGSPGDPLDLDGDGDTVNDWYLVPEEFSAGSNFMERKRQGASSTFEFELSETWAMRGDVFYTRMDQFDRGVKIGFNSRNNPLAYEVNGTRATYTDDEGNEQVYLTDLYDNLQEGTIVGEGHNVSFVDQNGETQTRQLHALLVAEAISPEFQTTSSNQINRTAALNTNLQFDYDNLDNITASVRYVYAEAEKRYRNARFQQGTPAWFWKDLDGIQGKDPLNSYPVTVDYRGDIPTFDFVGDLSSADFLEMYQGFADGENTEASLNVLRADMKYTFDDGRVFNAVSAGIRHGVRTADHSKFFYVTPTQRYSTWDDPRVAENRRFTLREGNEMWEKYPEWRRFDYASEDSRLITLGGMQDNGFSRDDTFAFTDFGPIKGFETGVSSLNPADWDNPLDFMNRLYADPTIDQTVRTVADPGFTYKVKEASTSSFVQLDFENEAGLFGVPYSGNLGLRVVKTQREVEKSLVPAVLDRFNSVGYDDWDKIAFVSTKELIKHSYTDVLPSANINFFPSDDMVVRFGVAKTTNRNDLQNIGSSLTLWYQQCIKTDENGEQITVIDASGNRVGESVSCIGGGDDRGDPYIDPWRATVYNSSAEWYFDDNAILGAGLFLIDIESSVESFQEQRTYADGDGINRGRVANIWTTKNAGASDLWGFETGYKQPFHFLPSVFEHTGIEFNYTYSHSESSEVDIAGDAFPLESNSKHQANLIYWYDYQGLNMRLAYNWRSKEYLGRVPLNTNEAALNLGNWLESAGYLDLSVNYWLNDNFSFYLNGTNLTEQNRKSYAQFEEQFQSLWVQERRVSLGVTVSF</sequence>
<dbReference type="InterPro" id="IPR036942">
    <property type="entry name" value="Beta-barrel_TonB_sf"/>
</dbReference>
<evidence type="ECO:0000256" key="2">
    <source>
        <dbReference type="ARBA" id="ARBA00023136"/>
    </source>
</evidence>
<name>A0AAW7XCV2_9GAMM</name>
<dbReference type="GO" id="GO:0009279">
    <property type="term" value="C:cell outer membrane"/>
    <property type="evidence" value="ECO:0007669"/>
    <property type="project" value="UniProtKB-SubCell"/>
</dbReference>
<proteinExistence type="inferred from homology"/>
<dbReference type="InterPro" id="IPR012910">
    <property type="entry name" value="Plug_dom"/>
</dbReference>
<gene>
    <name evidence="8" type="ORF">Q4521_19590</name>
</gene>
<evidence type="ECO:0000256" key="1">
    <source>
        <dbReference type="ARBA" id="ARBA00004442"/>
    </source>
</evidence>
<evidence type="ECO:0000259" key="7">
    <source>
        <dbReference type="Pfam" id="PF07715"/>
    </source>
</evidence>
<dbReference type="InterPro" id="IPR037066">
    <property type="entry name" value="Plug_dom_sf"/>
</dbReference>
<feature type="chain" id="PRO_5043476899" evidence="5">
    <location>
        <begin position="30"/>
        <end position="1062"/>
    </location>
</feature>
<keyword evidence="3" id="KW-0998">Cell outer membrane</keyword>
<keyword evidence="4" id="KW-0798">TonB box</keyword>
<evidence type="ECO:0000259" key="6">
    <source>
        <dbReference type="Pfam" id="PF00593"/>
    </source>
</evidence>
<keyword evidence="2 4" id="KW-0472">Membrane</keyword>
<dbReference type="InterPro" id="IPR010104">
    <property type="entry name" value="TonB_rcpt_bac"/>
</dbReference>
<reference evidence="8" key="1">
    <citation type="submission" date="2023-07" db="EMBL/GenBank/DDBJ databases">
        <title>Genome content predicts the carbon catabolic preferences of heterotrophic bacteria.</title>
        <authorList>
            <person name="Gralka M."/>
        </authorList>
    </citation>
    <scope>NUCLEOTIDE SEQUENCE</scope>
    <source>
        <strain evidence="8">I3M17_2</strain>
    </source>
</reference>
<feature type="signal peptide" evidence="5">
    <location>
        <begin position="1"/>
        <end position="29"/>
    </location>
</feature>
<evidence type="ECO:0000256" key="5">
    <source>
        <dbReference type="SAM" id="SignalP"/>
    </source>
</evidence>
<comment type="similarity">
    <text evidence="4">Belongs to the TonB-dependent receptor family.</text>
</comment>
<comment type="caution">
    <text evidence="8">The sequence shown here is derived from an EMBL/GenBank/DDBJ whole genome shotgun (WGS) entry which is preliminary data.</text>
</comment>
<dbReference type="AlphaFoldDB" id="A0AAW7XCV2"/>
<dbReference type="Pfam" id="PF00593">
    <property type="entry name" value="TonB_dep_Rec_b-barrel"/>
    <property type="match status" value="1"/>
</dbReference>
<dbReference type="Pfam" id="PF07715">
    <property type="entry name" value="Plug"/>
    <property type="match status" value="1"/>
</dbReference>
<feature type="domain" description="TonB-dependent receptor plug" evidence="7">
    <location>
        <begin position="62"/>
        <end position="165"/>
    </location>
</feature>
<feature type="domain" description="TonB-dependent receptor-like beta-barrel" evidence="6">
    <location>
        <begin position="477"/>
        <end position="1029"/>
    </location>
</feature>
<dbReference type="RefSeq" id="WP_303493901.1">
    <property type="nucleotide sequence ID" value="NZ_JAUOPB010000016.1"/>
</dbReference>